<reference evidence="3" key="1">
    <citation type="submission" date="2018-06" db="EMBL/GenBank/DDBJ databases">
        <authorList>
            <person name="Zhirakovskaya E."/>
        </authorList>
    </citation>
    <scope>NUCLEOTIDE SEQUENCE</scope>
</reference>
<evidence type="ECO:0000259" key="2">
    <source>
        <dbReference type="Pfam" id="PF04892"/>
    </source>
</evidence>
<dbReference type="InterPro" id="IPR006976">
    <property type="entry name" value="VanZ-like"/>
</dbReference>
<dbReference type="Pfam" id="PF04892">
    <property type="entry name" value="VanZ"/>
    <property type="match status" value="1"/>
</dbReference>
<feature type="transmembrane region" description="Helical" evidence="1">
    <location>
        <begin position="102"/>
        <end position="120"/>
    </location>
</feature>
<keyword evidence="1" id="KW-1133">Transmembrane helix</keyword>
<dbReference type="PANTHER" id="PTHR28008">
    <property type="entry name" value="DOMAIN PROTEIN, PUTATIVE (AFU_ORTHOLOGUE AFUA_3G10980)-RELATED"/>
    <property type="match status" value="1"/>
</dbReference>
<dbReference type="PANTHER" id="PTHR28008:SF1">
    <property type="entry name" value="DOMAIN PROTEIN, PUTATIVE (AFU_ORTHOLOGUE AFUA_3G10980)-RELATED"/>
    <property type="match status" value="1"/>
</dbReference>
<evidence type="ECO:0000256" key="1">
    <source>
        <dbReference type="SAM" id="Phobius"/>
    </source>
</evidence>
<dbReference type="AlphaFoldDB" id="A0A3B0X2V3"/>
<keyword evidence="1" id="KW-0812">Transmembrane</keyword>
<feature type="transmembrane region" description="Helical" evidence="1">
    <location>
        <begin position="48"/>
        <end position="65"/>
    </location>
</feature>
<evidence type="ECO:0000313" key="3">
    <source>
        <dbReference type="EMBL" id="VAW50204.1"/>
    </source>
</evidence>
<organism evidence="3">
    <name type="scientific">hydrothermal vent metagenome</name>
    <dbReference type="NCBI Taxonomy" id="652676"/>
    <lineage>
        <taxon>unclassified sequences</taxon>
        <taxon>metagenomes</taxon>
        <taxon>ecological metagenomes</taxon>
    </lineage>
</organism>
<sequence>MIKESDPTLQYRGLWLTIGYMLVALVLYLSLTSSPVEIDLDIDYQDKFFHVLAYFTLMFWFAQIYHDKFWRYSFAVAFVLMGVGLEYLQSFDPERYYEFADMVANTTGVVIGLLLTLTSAKNILLNIENKFE</sequence>
<accession>A0A3B0X2V3</accession>
<dbReference type="NCBIfam" id="NF037970">
    <property type="entry name" value="vanZ_1"/>
    <property type="match status" value="1"/>
</dbReference>
<dbReference type="EMBL" id="UOFE01000001">
    <property type="protein sequence ID" value="VAW50204.1"/>
    <property type="molecule type" value="Genomic_DNA"/>
</dbReference>
<protein>
    <recommendedName>
        <fullName evidence="2">VanZ-like domain-containing protein</fullName>
    </recommendedName>
</protein>
<keyword evidence="1" id="KW-0472">Membrane</keyword>
<gene>
    <name evidence="3" type="ORF">MNBD_GAMMA05-2045</name>
</gene>
<proteinExistence type="predicted"/>
<feature type="transmembrane region" description="Helical" evidence="1">
    <location>
        <begin position="72"/>
        <end position="90"/>
    </location>
</feature>
<feature type="domain" description="VanZ-like" evidence="2">
    <location>
        <begin position="48"/>
        <end position="117"/>
    </location>
</feature>
<feature type="transmembrane region" description="Helical" evidence="1">
    <location>
        <begin position="12"/>
        <end position="28"/>
    </location>
</feature>
<name>A0A3B0X2V3_9ZZZZ</name>